<comment type="caution">
    <text evidence="1">The sequence shown here is derived from an EMBL/GenBank/DDBJ whole genome shotgun (WGS) entry which is preliminary data.</text>
</comment>
<protein>
    <submittedName>
        <fullName evidence="1">DNA-binding protein</fullName>
    </submittedName>
</protein>
<accession>A0A1V9DLF3</accession>
<proteinExistence type="predicted"/>
<dbReference type="AlphaFoldDB" id="A0A1V9DLF3"/>
<dbReference type="EMBL" id="MWUE01000012">
    <property type="protein sequence ID" value="OQP34693.1"/>
    <property type="molecule type" value="Genomic_DNA"/>
</dbReference>
<evidence type="ECO:0000313" key="2">
    <source>
        <dbReference type="Proteomes" id="UP000192769"/>
    </source>
</evidence>
<dbReference type="GO" id="GO:0003677">
    <property type="term" value="F:DNA binding"/>
    <property type="evidence" value="ECO:0007669"/>
    <property type="project" value="UniProtKB-KW"/>
</dbReference>
<evidence type="ECO:0000313" key="1">
    <source>
        <dbReference type="EMBL" id="OQP34693.1"/>
    </source>
</evidence>
<keyword evidence="1" id="KW-0238">DNA-binding</keyword>
<organism evidence="1 2">
    <name type="scientific">Pantoea latae</name>
    <dbReference type="NCBI Taxonomy" id="1964541"/>
    <lineage>
        <taxon>Bacteria</taxon>
        <taxon>Pseudomonadati</taxon>
        <taxon>Pseudomonadota</taxon>
        <taxon>Gammaproteobacteria</taxon>
        <taxon>Enterobacterales</taxon>
        <taxon>Erwiniaceae</taxon>
        <taxon>Pantoea</taxon>
    </lineage>
</organism>
<dbReference type="OrthoDB" id="7860618at2"/>
<gene>
    <name evidence="1" type="ORF">B2J69_08800</name>
</gene>
<name>A0A1V9DLF3_9GAMM</name>
<reference evidence="1 2" key="1">
    <citation type="submission" date="2017-02" db="EMBL/GenBank/DDBJ databases">
        <title>Whole genome shotgun sequence of Pantoea agglomerans strain AS1 isolated from a cycad, Zamia floridana in Central Florida, USA.</title>
        <authorList>
            <person name="Lata P."/>
            <person name="Govindarajan S."/>
            <person name="Qi F."/>
            <person name="Li J.-L."/>
            <person name="Maurya S.K."/>
            <person name="Sahoo M.K."/>
        </authorList>
    </citation>
    <scope>NUCLEOTIDE SEQUENCE [LARGE SCALE GENOMIC DNA]</scope>
    <source>
        <strain evidence="1 2">AS1</strain>
    </source>
</reference>
<keyword evidence="2" id="KW-1185">Reference proteome</keyword>
<dbReference type="Proteomes" id="UP000192769">
    <property type="component" value="Unassembled WGS sequence"/>
</dbReference>
<dbReference type="RefSeq" id="WP_081138366.1">
    <property type="nucleotide sequence ID" value="NZ_MWUE01000012.1"/>
</dbReference>
<sequence>MEYIFTLRFLLPEPALPEEELLARLIDAGCDDALVGLGVPGKVALEFTREAPGAQRAVLSAIKDVQRALPGALLTEAAPDFVGLTDVAEIIGVSRQNMRKLMLSHSPHFPPPVHDGKTALWHLADVLTWLAQRGSYAIPAATRELAQVTLRLNLQQALQRYAHCIDAAAESHTQ</sequence>